<dbReference type="OrthoDB" id="1488494at2"/>
<reference evidence="1 2" key="1">
    <citation type="submission" date="2016-10" db="EMBL/GenBank/DDBJ databases">
        <authorList>
            <person name="de Groot N.N."/>
        </authorList>
    </citation>
    <scope>NUCLEOTIDE SEQUENCE [LARGE SCALE GENOMIC DNA]</scope>
    <source>
        <strain evidence="1 2">DSM 25186</strain>
    </source>
</reference>
<dbReference type="Proteomes" id="UP000198510">
    <property type="component" value="Unassembled WGS sequence"/>
</dbReference>
<dbReference type="STRING" id="1075417.SAMN05421823_10465"/>
<dbReference type="AlphaFoldDB" id="A0A1G9GCV7"/>
<name>A0A1G9GCV7_9BACT</name>
<protein>
    <submittedName>
        <fullName evidence="1">Uncharacterized protein</fullName>
    </submittedName>
</protein>
<dbReference type="RefSeq" id="WP_089681849.1">
    <property type="nucleotide sequence ID" value="NZ_FNFO01000004.1"/>
</dbReference>
<gene>
    <name evidence="1" type="ORF">SAMN05421823_10465</name>
</gene>
<proteinExistence type="predicted"/>
<evidence type="ECO:0000313" key="1">
    <source>
        <dbReference type="EMBL" id="SDK98401.1"/>
    </source>
</evidence>
<evidence type="ECO:0000313" key="2">
    <source>
        <dbReference type="Proteomes" id="UP000198510"/>
    </source>
</evidence>
<dbReference type="EMBL" id="FNFO01000004">
    <property type="protein sequence ID" value="SDK98401.1"/>
    <property type="molecule type" value="Genomic_DNA"/>
</dbReference>
<accession>A0A1G9GCV7</accession>
<organism evidence="1 2">
    <name type="scientific">Catalinimonas alkaloidigena</name>
    <dbReference type="NCBI Taxonomy" id="1075417"/>
    <lineage>
        <taxon>Bacteria</taxon>
        <taxon>Pseudomonadati</taxon>
        <taxon>Bacteroidota</taxon>
        <taxon>Cytophagia</taxon>
        <taxon>Cytophagales</taxon>
        <taxon>Catalimonadaceae</taxon>
        <taxon>Catalinimonas</taxon>
    </lineage>
</organism>
<keyword evidence="2" id="KW-1185">Reference proteome</keyword>
<sequence>MSQLSIPNLSELLATLAGQKLGDQDVHLNVLDGRYAPPIQLQEENTTFALGIGGNFEIRVFNSDDDVDEDGVLVGAGAEGPQAVLRFQGGRVWCKYRLQVGADLSLGSVYKRLGLQLTGNQAVVFSTYRVHAPHERVSEVIAQDLAQLPLVFSLPPENRFQPQEAIALQVQNSLAVQATVQWVDLLAGAFPLIQRTLALQKVTGVVLGSNLSASFSLSLADQFRLVVVRDRATTYRVSYQKARSRSVGGTVQAGVQVALSTLDVLTGLVNELMTQLTGLGRQKLEQVVGVDGVQKLGDVDRKLVQQAADRLFPEGWNENLQQLQHRWQETHAQLKGILTKAAIARAQAGFSYEYSRVRTNELVLDLSMPRPTLDKHFAALRNFQADALLHSRDPFQVHTFLKQNTLEIKQAWGFSLGLGPWTVSGKDQKQFRAIEQLNERDQKKVSVLGVRVYEAGSGGWKRGETTRYGVDFNAAMDAFVDSPRASDFRYGLFLSWEEEHRTVRKPLSEETLSEWIDLATLWRAMAPSATEGLVQTLQTTLAGAEEVRFSCQLKIEPEQFERLLPELTQPQPDAWYRALGAALPYWHDYPGRTTVAERERLYANLWKYYAEHPQTSPQHLARIAADTLQKAGFQALAQREGEYARNRNAAGEPYLFGGIARLHPQVFRDWEQFNLGLQELQTGIAQRRPYESVLRRSFEKMEEFWEQALYVRTLGFYLLERAETLPFYALLQRTVQITYRQGGAEKTWLYGA</sequence>